<evidence type="ECO:0000259" key="2">
    <source>
        <dbReference type="Pfam" id="PF04685"/>
    </source>
</evidence>
<dbReference type="PANTHER" id="PTHR12654">
    <property type="entry name" value="BILE ACID BETA-GLUCOSIDASE-RELATED"/>
    <property type="match status" value="1"/>
</dbReference>
<evidence type="ECO:0000256" key="1">
    <source>
        <dbReference type="SAM" id="SignalP"/>
    </source>
</evidence>
<organism evidence="4 5">
    <name type="scientific">Fulvitalea axinellae</name>
    <dbReference type="NCBI Taxonomy" id="1182444"/>
    <lineage>
        <taxon>Bacteria</taxon>
        <taxon>Pseudomonadati</taxon>
        <taxon>Bacteroidota</taxon>
        <taxon>Cytophagia</taxon>
        <taxon>Cytophagales</taxon>
        <taxon>Persicobacteraceae</taxon>
        <taxon>Fulvitalea</taxon>
    </lineage>
</organism>
<dbReference type="Pfam" id="PF04685">
    <property type="entry name" value="DUF608"/>
    <property type="match status" value="1"/>
</dbReference>
<dbReference type="SUPFAM" id="SSF48208">
    <property type="entry name" value="Six-hairpin glycosidases"/>
    <property type="match status" value="1"/>
</dbReference>
<name>A0AAU9CNM2_9BACT</name>
<dbReference type="GO" id="GO:0004553">
    <property type="term" value="F:hydrolase activity, hydrolyzing O-glycosyl compounds"/>
    <property type="evidence" value="ECO:0007669"/>
    <property type="project" value="InterPro"/>
</dbReference>
<dbReference type="Proteomes" id="UP001348817">
    <property type="component" value="Chromosome"/>
</dbReference>
<keyword evidence="1" id="KW-0732">Signal</keyword>
<dbReference type="InterPro" id="IPR012341">
    <property type="entry name" value="6hp_glycosidase-like_sf"/>
</dbReference>
<gene>
    <name evidence="4" type="ORF">FUAX_20650</name>
</gene>
<dbReference type="EMBL" id="AP025314">
    <property type="protein sequence ID" value="BDD09633.1"/>
    <property type="molecule type" value="Genomic_DNA"/>
</dbReference>
<protein>
    <submittedName>
        <fullName evidence="4">Uncharacterized protein</fullName>
    </submittedName>
</protein>
<sequence>MLTQSRRYLFSLCFLLLGALSAFGQNNKFGHVIPENKNLGRKWKKSLYASGEQKVYKGEELRTIGMPCGGIAAGQLYVRGDGTLANWWIANNAYNTGCAEDRFLDFETRQGPWKVCYQTFEPLSYFDQGFSVKVSGHGKTESRSLDKKGFDNIGFIGEYPIATVLYEDKKAAFPLHVEMDAFSPFIPLSAQESATPATVLRFRLKNKTNKKLDVELSGFLQNMVMADRKGVSAGKSRNRAVTGNGRTSLLMDFVPENSKDEKHAFFGNMSLSLLSADGIVKADKDKDSANDVATKNLGDKLIGEVSGKLTLAKGEEKELTFLLTWFFPNRPRDHGSGYNWTKAIPSKGPAIGNMYANWFDSSQDVARFMDENLERLEGKTREFHRIWYRDASLPYWLRHRIMMPTSTLATETFQWWANNKVWAWEGVGSCEGTCTHVYNYEQSLARLFPSMERNIREKTDFGRSFQKDGGIQTRDGHQFVAFDGQMGVVLKSYREHTLSKDNIFLMRNWPKIKKAMEYAIDKDGDGNGLIERSQPNTYDINFMGPNTYVGGLYLAALRACELMATEMNDTEFAGLCKKLYTAGKKNSSERLWNGEYFRQDVDLKKYPKNQYANGCLSDQLFGQTWAHQLGLGYIYDQDKVEKTLGSIWKYNWTKDIGPHVSKYKPERVFADPGEPGLLNCTFPISEHLNENAVRYRNEVWTGIEYQVATNMIYEGMLEEGLSLVKAVHERYRPEKHNPWNEIECGDHYARAMAVWGIFQALEDFRYHGPEGYLAFDPKLDADSFSGLLLASQGWGTLSQKRKGNLQTDKLSISHGKLKLKTFEVTLPKGKEAKTAKLFLDGKSVPCEISQNNGRVEVSFGQIILAENQDLKLEVRI</sequence>
<feature type="domain" description="Glycosyl-hydrolase family 116 N-terminal" evidence="3">
    <location>
        <begin position="65"/>
        <end position="370"/>
    </location>
</feature>
<dbReference type="Pfam" id="PF12215">
    <property type="entry name" value="Glyco_hydr_116N"/>
    <property type="match status" value="1"/>
</dbReference>
<dbReference type="InterPro" id="IPR024462">
    <property type="entry name" value="GH116_N"/>
</dbReference>
<dbReference type="KEGG" id="fax:FUAX_20650"/>
<evidence type="ECO:0000313" key="4">
    <source>
        <dbReference type="EMBL" id="BDD09633.1"/>
    </source>
</evidence>
<dbReference type="InterPro" id="IPR008928">
    <property type="entry name" value="6-hairpin_glycosidase_sf"/>
</dbReference>
<feature type="chain" id="PRO_5043795898" evidence="1">
    <location>
        <begin position="25"/>
        <end position="876"/>
    </location>
</feature>
<evidence type="ECO:0000313" key="5">
    <source>
        <dbReference type="Proteomes" id="UP001348817"/>
    </source>
</evidence>
<dbReference type="InterPro" id="IPR052566">
    <property type="entry name" value="Non-lysos_glucosylceramidase"/>
</dbReference>
<keyword evidence="5" id="KW-1185">Reference proteome</keyword>
<proteinExistence type="predicted"/>
<feature type="signal peptide" evidence="1">
    <location>
        <begin position="1"/>
        <end position="24"/>
    </location>
</feature>
<reference evidence="4 5" key="1">
    <citation type="submission" date="2021-12" db="EMBL/GenBank/DDBJ databases">
        <title>Genome sequencing of bacteria with rrn-lacking chromosome and rrn-plasmid.</title>
        <authorList>
            <person name="Anda M."/>
            <person name="Iwasaki W."/>
        </authorList>
    </citation>
    <scope>NUCLEOTIDE SEQUENCE [LARGE SCALE GENOMIC DNA]</scope>
    <source>
        <strain evidence="4 5">DSM 100852</strain>
    </source>
</reference>
<dbReference type="InterPro" id="IPR006775">
    <property type="entry name" value="GH116_catalytic"/>
</dbReference>
<evidence type="ECO:0000259" key="3">
    <source>
        <dbReference type="Pfam" id="PF12215"/>
    </source>
</evidence>
<dbReference type="RefSeq" id="WP_338391231.1">
    <property type="nucleotide sequence ID" value="NZ_AP025314.1"/>
</dbReference>
<dbReference type="GO" id="GO:0005975">
    <property type="term" value="P:carbohydrate metabolic process"/>
    <property type="evidence" value="ECO:0007669"/>
    <property type="project" value="InterPro"/>
</dbReference>
<dbReference type="AlphaFoldDB" id="A0AAU9CNM2"/>
<accession>A0AAU9CNM2</accession>
<feature type="domain" description="Glycosyl-hydrolase family 116 catalytic region" evidence="2">
    <location>
        <begin position="483"/>
        <end position="757"/>
    </location>
</feature>
<dbReference type="Gene3D" id="1.50.10.10">
    <property type="match status" value="1"/>
</dbReference>
<dbReference type="PANTHER" id="PTHR12654:SF0">
    <property type="entry name" value="NON-LYSOSOMAL GLUCOSYLCERAMIDASE"/>
    <property type="match status" value="1"/>
</dbReference>